<evidence type="ECO:0008006" key="4">
    <source>
        <dbReference type="Google" id="ProtNLM"/>
    </source>
</evidence>
<dbReference type="Proteomes" id="UP001152747">
    <property type="component" value="Unassembled WGS sequence"/>
</dbReference>
<dbReference type="EMBL" id="CANHGI010000003">
    <property type="protein sequence ID" value="CAI5444742.1"/>
    <property type="molecule type" value="Genomic_DNA"/>
</dbReference>
<evidence type="ECO:0000256" key="1">
    <source>
        <dbReference type="SAM" id="SignalP"/>
    </source>
</evidence>
<organism evidence="2 3">
    <name type="scientific">Caenorhabditis angaria</name>
    <dbReference type="NCBI Taxonomy" id="860376"/>
    <lineage>
        <taxon>Eukaryota</taxon>
        <taxon>Metazoa</taxon>
        <taxon>Ecdysozoa</taxon>
        <taxon>Nematoda</taxon>
        <taxon>Chromadorea</taxon>
        <taxon>Rhabditida</taxon>
        <taxon>Rhabditina</taxon>
        <taxon>Rhabditomorpha</taxon>
        <taxon>Rhabditoidea</taxon>
        <taxon>Rhabditidae</taxon>
        <taxon>Peloderinae</taxon>
        <taxon>Caenorhabditis</taxon>
    </lineage>
</organism>
<accession>A0A9P1MYV5</accession>
<proteinExistence type="predicted"/>
<protein>
    <recommendedName>
        <fullName evidence="4">Secreted protein</fullName>
    </recommendedName>
</protein>
<feature type="chain" id="PRO_5040291169" description="Secreted protein" evidence="1">
    <location>
        <begin position="18"/>
        <end position="161"/>
    </location>
</feature>
<reference evidence="2" key="1">
    <citation type="submission" date="2022-11" db="EMBL/GenBank/DDBJ databases">
        <authorList>
            <person name="Kikuchi T."/>
        </authorList>
    </citation>
    <scope>NUCLEOTIDE SEQUENCE</scope>
    <source>
        <strain evidence="2">PS1010</strain>
    </source>
</reference>
<evidence type="ECO:0000313" key="2">
    <source>
        <dbReference type="EMBL" id="CAI5444742.1"/>
    </source>
</evidence>
<gene>
    <name evidence="2" type="ORF">CAMP_LOCUS7379</name>
</gene>
<sequence>MWVLFFMIFGILRAQSGQDECAILEASRFAKLIPEQVDAKAKAAATETIKNTDQKPWYETEEHLERNFIAKKIVQEQFPFQLCDTDEFSPSVVSLNRIMSCEHICRKCFAGSVSICLLRNSKYMQMGETCLCTYSLTDPISDAAFSLRHERRIFSRRIRHA</sequence>
<name>A0A9P1MYV5_9PELO</name>
<comment type="caution">
    <text evidence="2">The sequence shown here is derived from an EMBL/GenBank/DDBJ whole genome shotgun (WGS) entry which is preliminary data.</text>
</comment>
<evidence type="ECO:0000313" key="3">
    <source>
        <dbReference type="Proteomes" id="UP001152747"/>
    </source>
</evidence>
<keyword evidence="3" id="KW-1185">Reference proteome</keyword>
<keyword evidence="1" id="KW-0732">Signal</keyword>
<dbReference type="OrthoDB" id="5779807at2759"/>
<feature type="signal peptide" evidence="1">
    <location>
        <begin position="1"/>
        <end position="17"/>
    </location>
</feature>
<dbReference type="AlphaFoldDB" id="A0A9P1MYV5"/>